<dbReference type="AlphaFoldDB" id="A0A4S4L553"/>
<name>A0A4S4L553_9AGAM</name>
<evidence type="ECO:0000256" key="7">
    <source>
        <dbReference type="ARBA" id="ARBA00023242"/>
    </source>
</evidence>
<evidence type="ECO:0000256" key="3">
    <source>
        <dbReference type="ARBA" id="ARBA00022664"/>
    </source>
</evidence>
<evidence type="ECO:0000256" key="4">
    <source>
        <dbReference type="ARBA" id="ARBA00022728"/>
    </source>
</evidence>
<evidence type="ECO:0000256" key="9">
    <source>
        <dbReference type="RuleBase" id="RU365048"/>
    </source>
</evidence>
<dbReference type="InterPro" id="IPR010920">
    <property type="entry name" value="LSM_dom_sf"/>
</dbReference>
<dbReference type="GO" id="GO:0005688">
    <property type="term" value="C:U6 snRNP"/>
    <property type="evidence" value="ECO:0007669"/>
    <property type="project" value="UniProtKB-UniRule"/>
</dbReference>
<comment type="function">
    <text evidence="9">Plays role in pre-mRNA splicing as component of the U4/U6-U5 tri-snRNP complex that is involved in spliceosome assembly, and as component of the precatalytic spliceosome (spliceosome B complex). The heptameric LSM2-8 complex binds specifically to the 3'-terminal U-tract of U6 snRNA.</text>
</comment>
<dbReference type="CDD" id="cd01727">
    <property type="entry name" value="LSm8"/>
    <property type="match status" value="1"/>
</dbReference>
<dbReference type="InterPro" id="IPR001163">
    <property type="entry name" value="Sm_dom_euk/arc"/>
</dbReference>
<dbReference type="SUPFAM" id="SSF50182">
    <property type="entry name" value="Sm-like ribonucleoproteins"/>
    <property type="match status" value="1"/>
</dbReference>
<dbReference type="PANTHER" id="PTHR15588">
    <property type="entry name" value="LSM1"/>
    <property type="match status" value="1"/>
</dbReference>
<dbReference type="EMBL" id="SGPK01000222">
    <property type="protein sequence ID" value="THH06011.1"/>
    <property type="molecule type" value="Genomic_DNA"/>
</dbReference>
<evidence type="ECO:0000313" key="12">
    <source>
        <dbReference type="Proteomes" id="UP000308199"/>
    </source>
</evidence>
<keyword evidence="4 9" id="KW-0747">Spliceosome</keyword>
<accession>A0A4S4L553</accession>
<dbReference type="GO" id="GO:0046540">
    <property type="term" value="C:U4/U6 x U5 tri-snRNP complex"/>
    <property type="evidence" value="ECO:0007669"/>
    <property type="project" value="UniProtKB-UniRule"/>
</dbReference>
<evidence type="ECO:0000259" key="10">
    <source>
        <dbReference type="PROSITE" id="PS52002"/>
    </source>
</evidence>
<dbReference type="GO" id="GO:0000398">
    <property type="term" value="P:mRNA splicing, via spliceosome"/>
    <property type="evidence" value="ECO:0007669"/>
    <property type="project" value="UniProtKB-UniRule"/>
</dbReference>
<dbReference type="GO" id="GO:0003729">
    <property type="term" value="F:mRNA binding"/>
    <property type="evidence" value="ECO:0007669"/>
    <property type="project" value="TreeGrafter"/>
</dbReference>
<keyword evidence="7 9" id="KW-0539">Nucleus</keyword>
<dbReference type="Gene3D" id="2.30.30.100">
    <property type="match status" value="1"/>
</dbReference>
<evidence type="ECO:0000256" key="6">
    <source>
        <dbReference type="ARBA" id="ARBA00023187"/>
    </source>
</evidence>
<gene>
    <name evidence="9" type="primary">LSM8</name>
    <name evidence="11" type="ORF">EW145_g4383</name>
</gene>
<dbReference type="InterPro" id="IPR044642">
    <property type="entry name" value="PTHR15588"/>
</dbReference>
<organism evidence="11 12">
    <name type="scientific">Phellinidium pouzarii</name>
    <dbReference type="NCBI Taxonomy" id="167371"/>
    <lineage>
        <taxon>Eukaryota</taxon>
        <taxon>Fungi</taxon>
        <taxon>Dikarya</taxon>
        <taxon>Basidiomycota</taxon>
        <taxon>Agaricomycotina</taxon>
        <taxon>Agaricomycetes</taxon>
        <taxon>Hymenochaetales</taxon>
        <taxon>Hymenochaetaceae</taxon>
        <taxon>Phellinidium</taxon>
    </lineage>
</organism>
<dbReference type="Pfam" id="PF01423">
    <property type="entry name" value="LSM"/>
    <property type="match status" value="1"/>
</dbReference>
<reference evidence="11 12" key="1">
    <citation type="submission" date="2019-02" db="EMBL/GenBank/DDBJ databases">
        <title>Genome sequencing of the rare red list fungi Phellinidium pouzarii.</title>
        <authorList>
            <person name="Buettner E."/>
            <person name="Kellner H."/>
        </authorList>
    </citation>
    <scope>NUCLEOTIDE SEQUENCE [LARGE SCALE GENOMIC DNA]</scope>
    <source>
        <strain evidence="11 12">DSM 108285</strain>
    </source>
</reference>
<protein>
    <recommendedName>
        <fullName evidence="9">LSM2-LSM8 complex subunit LSM8</fullName>
    </recommendedName>
</protein>
<comment type="caution">
    <text evidence="11">The sequence shown here is derived from an EMBL/GenBank/DDBJ whole genome shotgun (WGS) entry which is preliminary data.</text>
</comment>
<evidence type="ECO:0000313" key="11">
    <source>
        <dbReference type="EMBL" id="THH06011.1"/>
    </source>
</evidence>
<sequence length="95" mass="10572">MSSLQGYIDRQVLLVLQDGRTIVGILLGFDQRSDIVLSESKERIYSIDEGVEEVPLGLYLVKGDQILLIGEIDEALDKAVDLNTVRAEPIAPIRY</sequence>
<evidence type="ECO:0000256" key="8">
    <source>
        <dbReference type="ARBA" id="ARBA00023274"/>
    </source>
</evidence>
<comment type="subunit">
    <text evidence="9">LSm subunits form a heteromer with a doughnut shape.</text>
</comment>
<keyword evidence="12" id="KW-1185">Reference proteome</keyword>
<dbReference type="SMART" id="SM00651">
    <property type="entry name" value="Sm"/>
    <property type="match status" value="1"/>
</dbReference>
<keyword evidence="8 9" id="KW-0687">Ribonucleoprotein</keyword>
<evidence type="ECO:0000256" key="5">
    <source>
        <dbReference type="ARBA" id="ARBA00022884"/>
    </source>
</evidence>
<dbReference type="PANTHER" id="PTHR15588:SF9">
    <property type="entry name" value="U6 SNRNA-ASSOCIATED SM-LIKE PROTEIN LSM8"/>
    <property type="match status" value="1"/>
</dbReference>
<dbReference type="InterPro" id="IPR034103">
    <property type="entry name" value="Lsm8"/>
</dbReference>
<keyword evidence="5 9" id="KW-0694">RNA-binding</keyword>
<evidence type="ECO:0000256" key="1">
    <source>
        <dbReference type="ARBA" id="ARBA00004123"/>
    </source>
</evidence>
<proteinExistence type="inferred from homology"/>
<dbReference type="InterPro" id="IPR047575">
    <property type="entry name" value="Sm"/>
</dbReference>
<dbReference type="FunFam" id="2.30.30.100:FF:000027">
    <property type="entry name" value="U6 snRNA-associated Sm-like protein LSm8"/>
    <property type="match status" value="1"/>
</dbReference>
<dbReference type="GO" id="GO:0071011">
    <property type="term" value="C:precatalytic spliceosome"/>
    <property type="evidence" value="ECO:0007669"/>
    <property type="project" value="TreeGrafter"/>
</dbReference>
<keyword evidence="3 9" id="KW-0507">mRNA processing</keyword>
<dbReference type="OrthoDB" id="10263346at2759"/>
<dbReference type="Proteomes" id="UP000308199">
    <property type="component" value="Unassembled WGS sequence"/>
</dbReference>
<keyword evidence="6 9" id="KW-0508">mRNA splicing</keyword>
<comment type="similarity">
    <text evidence="2 9">Belongs to the snRNP Sm proteins family.</text>
</comment>
<comment type="subcellular location">
    <subcellularLocation>
        <location evidence="1 9">Nucleus</location>
    </subcellularLocation>
</comment>
<evidence type="ECO:0000256" key="2">
    <source>
        <dbReference type="ARBA" id="ARBA00006850"/>
    </source>
</evidence>
<dbReference type="PROSITE" id="PS52002">
    <property type="entry name" value="SM"/>
    <property type="match status" value="1"/>
</dbReference>
<feature type="domain" description="Sm" evidence="10">
    <location>
        <begin position="1"/>
        <end position="75"/>
    </location>
</feature>